<proteinExistence type="predicted"/>
<sequence length="455" mass="50694">MKEFEDSSMLSIPYVGQDTLIRSAHPTQHSRPSRPRLQNLPFRIFLATTISVAAVLVSLSICRALRSRDQGSGATRRRLAEGGDGMDEDEASIVEGCLELEEEMGVLGERAISTSEGDSSGRIAELEAMLSVAAKESMQGGLGADLQLQGQNLEGQISFESRYDERASVPAPSSPASVALRGPSGAIPALDPDSWINAVPSIGLPPGEQESDMPVGDTGEESSSWQLPIPYAPSYATNRERTGGLIELVDCSGIQQHPYVHLPVWEKGVVPRDVRVSRLFDERRRRLSSYVYLLTLRKLYAQETLNQKDADLLVNAVERLVTTSWLGSRREPKGPLPLFIVEVLGDYIITFDAIVCAIQLLGEHMQLPLWWDKYIESFDTEYILYAHEPRGGKKARFHRHLAERFMAALNIYKQGLRPHLQEVIALKKLLFCTSFGAHRYKHPRWDPWRKDGGCS</sequence>
<dbReference type="EMBL" id="HG708464">
    <property type="protein sequence ID" value="CDI87859.1"/>
    <property type="molecule type" value="Genomic_DNA"/>
</dbReference>
<evidence type="ECO:0000313" key="2">
    <source>
        <dbReference type="EMBL" id="CDI87859.1"/>
    </source>
</evidence>
<gene>
    <name evidence="2" type="ORF">EPH_0065150</name>
</gene>
<protein>
    <submittedName>
        <fullName evidence="2">Uncharacterized protein</fullName>
    </submittedName>
</protein>
<reference evidence="2" key="1">
    <citation type="submission" date="2013-10" db="EMBL/GenBank/DDBJ databases">
        <title>Genomic analysis of the causative agents of coccidiosis in chickens.</title>
        <authorList>
            <person name="Reid A.J."/>
            <person name="Blake D."/>
            <person name="Billington K."/>
            <person name="Browne H."/>
            <person name="Dunn M."/>
            <person name="Hung S."/>
            <person name="Kawahara F."/>
            <person name="Miranda-Saavedra D."/>
            <person name="Mourier T."/>
            <person name="Nagra H."/>
            <person name="Otto T.D."/>
            <person name="Rawlings N."/>
            <person name="Sanchez A."/>
            <person name="Sanders M."/>
            <person name="Subramaniam C."/>
            <person name="Tay Y."/>
            <person name="Dear P."/>
            <person name="Doerig C."/>
            <person name="Gruber A."/>
            <person name="Parkinson J."/>
            <person name="Shirley M."/>
            <person name="Wan K.L."/>
            <person name="Berriman M."/>
            <person name="Tomley F."/>
            <person name="Pain A."/>
        </authorList>
    </citation>
    <scope>NUCLEOTIDE SEQUENCE [LARGE SCALE GENOMIC DNA]</scope>
    <source>
        <strain evidence="2">Houghton</strain>
    </source>
</reference>
<dbReference type="AlphaFoldDB" id="U6HB82"/>
<accession>U6HB82</accession>
<dbReference type="Proteomes" id="UP000018201">
    <property type="component" value="Unassembled WGS sequence"/>
</dbReference>
<name>U6HB82_9EIME</name>
<evidence type="ECO:0000313" key="3">
    <source>
        <dbReference type="Proteomes" id="UP000018201"/>
    </source>
</evidence>
<evidence type="ECO:0000256" key="1">
    <source>
        <dbReference type="SAM" id="MobiDB-lite"/>
    </source>
</evidence>
<dbReference type="VEuPathDB" id="ToxoDB:EPH_0065150"/>
<reference evidence="2" key="2">
    <citation type="submission" date="2013-10" db="EMBL/GenBank/DDBJ databases">
        <authorList>
            <person name="Aslett M."/>
        </authorList>
    </citation>
    <scope>NUCLEOTIDE SEQUENCE [LARGE SCALE GENOMIC DNA]</scope>
    <source>
        <strain evidence="2">Houghton</strain>
    </source>
</reference>
<keyword evidence="3" id="KW-1185">Reference proteome</keyword>
<organism evidence="2 3">
    <name type="scientific">Eimeria praecox</name>
    <dbReference type="NCBI Taxonomy" id="51316"/>
    <lineage>
        <taxon>Eukaryota</taxon>
        <taxon>Sar</taxon>
        <taxon>Alveolata</taxon>
        <taxon>Apicomplexa</taxon>
        <taxon>Conoidasida</taxon>
        <taxon>Coccidia</taxon>
        <taxon>Eucoccidiorida</taxon>
        <taxon>Eimeriorina</taxon>
        <taxon>Eimeriidae</taxon>
        <taxon>Eimeria</taxon>
    </lineage>
</organism>
<feature type="region of interest" description="Disordered" evidence="1">
    <location>
        <begin position="204"/>
        <end position="228"/>
    </location>
</feature>
<dbReference type="OrthoDB" id="347609at2759"/>